<dbReference type="Proteomes" id="UP000440367">
    <property type="component" value="Unassembled WGS sequence"/>
</dbReference>
<evidence type="ECO:0000313" key="19">
    <source>
        <dbReference type="Proteomes" id="UP000486351"/>
    </source>
</evidence>
<evidence type="ECO:0000313" key="10">
    <source>
        <dbReference type="EMBL" id="KAE9304957.1"/>
    </source>
</evidence>
<evidence type="ECO:0000313" key="8">
    <source>
        <dbReference type="EMBL" id="KAE9193852.1"/>
    </source>
</evidence>
<sequence length="80" mass="8386">MKMGACGASTRGPHTIAALVCIHSLSQARTPKLTCAVARAFHESRMRFHVLALQHSAGTGTCIEGSFSQASKSASSSLRL</sequence>
<evidence type="ECO:0000313" key="12">
    <source>
        <dbReference type="Proteomes" id="UP000433483"/>
    </source>
</evidence>
<dbReference type="Proteomes" id="UP000488956">
    <property type="component" value="Unassembled WGS sequence"/>
</dbReference>
<dbReference type="EMBL" id="QXGE01002014">
    <property type="protein sequence ID" value="KAE9285787.1"/>
    <property type="molecule type" value="Genomic_DNA"/>
</dbReference>
<comment type="caution">
    <text evidence="1">The sequence shown here is derived from an EMBL/GenBank/DDBJ whole genome shotgun (WGS) entry which is preliminary data.</text>
</comment>
<evidence type="ECO:0000313" key="20">
    <source>
        <dbReference type="Proteomes" id="UP000488956"/>
    </source>
</evidence>
<evidence type="ECO:0000313" key="7">
    <source>
        <dbReference type="EMBL" id="KAE9192485.1"/>
    </source>
</evidence>
<dbReference type="Proteomes" id="UP000437068">
    <property type="component" value="Unassembled WGS sequence"/>
</dbReference>
<dbReference type="Proteomes" id="UP000433483">
    <property type="component" value="Unassembled WGS sequence"/>
</dbReference>
<dbReference type="Proteomes" id="UP000441208">
    <property type="component" value="Unassembled WGS sequence"/>
</dbReference>
<evidence type="ECO:0000313" key="14">
    <source>
        <dbReference type="Proteomes" id="UP000440367"/>
    </source>
</evidence>
<dbReference type="Proteomes" id="UP000486351">
    <property type="component" value="Unassembled WGS sequence"/>
</dbReference>
<dbReference type="EMBL" id="QXFZ01002049">
    <property type="protein sequence ID" value="KAE9081416.1"/>
    <property type="molecule type" value="Genomic_DNA"/>
</dbReference>
<evidence type="ECO:0000313" key="15">
    <source>
        <dbReference type="Proteomes" id="UP000440732"/>
    </source>
</evidence>
<dbReference type="EMBL" id="QXGD01002087">
    <property type="protein sequence ID" value="KAE9193852.1"/>
    <property type="molecule type" value="Genomic_DNA"/>
</dbReference>
<name>A0A6A3E2F5_9STRA</name>
<gene>
    <name evidence="9" type="ORF">PF001_g21749</name>
    <name evidence="8" type="ORF">PF002_g23781</name>
    <name evidence="7" type="ORF">PF004_g21295</name>
    <name evidence="6" type="ORF">PF005_g22603</name>
    <name evidence="5" type="ORF">PF006_g21896</name>
    <name evidence="3" type="ORF">PF007_g22667</name>
    <name evidence="10" type="ORF">PF008_g21845</name>
    <name evidence="1" type="ORF">PF009_g23383</name>
    <name evidence="4" type="ORF">PF010_g21993</name>
    <name evidence="2" type="ORF">PF011_g21229</name>
</gene>
<evidence type="ECO:0000313" key="16">
    <source>
        <dbReference type="Proteomes" id="UP000441208"/>
    </source>
</evidence>
<protein>
    <submittedName>
        <fullName evidence="1">Uncharacterized protein</fullName>
    </submittedName>
</protein>
<evidence type="ECO:0000313" key="17">
    <source>
        <dbReference type="Proteomes" id="UP000460718"/>
    </source>
</evidence>
<dbReference type="EMBL" id="QXFW01001990">
    <property type="protein sequence ID" value="KAE8983341.1"/>
    <property type="molecule type" value="Genomic_DNA"/>
</dbReference>
<evidence type="ECO:0000313" key="13">
    <source>
        <dbReference type="Proteomes" id="UP000437068"/>
    </source>
</evidence>
<accession>A0A6A3E2F5</accession>
<evidence type="ECO:0000313" key="4">
    <source>
        <dbReference type="EMBL" id="KAE9081442.1"/>
    </source>
</evidence>
<evidence type="ECO:0000313" key="11">
    <source>
        <dbReference type="Proteomes" id="UP000429523"/>
    </source>
</evidence>
<evidence type="ECO:0000313" key="1">
    <source>
        <dbReference type="EMBL" id="KAE8926427.1"/>
    </source>
</evidence>
<dbReference type="EMBL" id="QXGA01002071">
    <property type="protein sequence ID" value="KAE9104464.1"/>
    <property type="molecule type" value="Genomic_DNA"/>
</dbReference>
<keyword evidence="12" id="KW-1185">Reference proteome</keyword>
<dbReference type="EMBL" id="QXFY01002000">
    <property type="protein sequence ID" value="KAE9304957.1"/>
    <property type="molecule type" value="Genomic_DNA"/>
</dbReference>
<evidence type="ECO:0000313" key="3">
    <source>
        <dbReference type="EMBL" id="KAE9081416.1"/>
    </source>
</evidence>
<evidence type="ECO:0000313" key="2">
    <source>
        <dbReference type="EMBL" id="KAE8983341.1"/>
    </source>
</evidence>
<dbReference type="Proteomes" id="UP000460718">
    <property type="component" value="Unassembled WGS sequence"/>
</dbReference>
<organism evidence="1 11">
    <name type="scientific">Phytophthora fragariae</name>
    <dbReference type="NCBI Taxonomy" id="53985"/>
    <lineage>
        <taxon>Eukaryota</taxon>
        <taxon>Sar</taxon>
        <taxon>Stramenopiles</taxon>
        <taxon>Oomycota</taxon>
        <taxon>Peronosporomycetes</taxon>
        <taxon>Peronosporales</taxon>
        <taxon>Peronosporaceae</taxon>
        <taxon>Phytophthora</taxon>
    </lineage>
</organism>
<dbReference type="EMBL" id="QXFX01002043">
    <property type="protein sequence ID" value="KAE9081442.1"/>
    <property type="molecule type" value="Genomic_DNA"/>
</dbReference>
<dbReference type="Proteomes" id="UP000440732">
    <property type="component" value="Unassembled WGS sequence"/>
</dbReference>
<dbReference type="Proteomes" id="UP000429523">
    <property type="component" value="Unassembled WGS sequence"/>
</dbReference>
<evidence type="ECO:0000313" key="18">
    <source>
        <dbReference type="Proteomes" id="UP000476176"/>
    </source>
</evidence>
<evidence type="ECO:0000313" key="5">
    <source>
        <dbReference type="EMBL" id="KAE9104464.1"/>
    </source>
</evidence>
<proteinExistence type="predicted"/>
<dbReference type="EMBL" id="QXGF01002044">
    <property type="protein sequence ID" value="KAE8926427.1"/>
    <property type="molecule type" value="Genomic_DNA"/>
</dbReference>
<dbReference type="EMBL" id="QXGB01002051">
    <property type="protein sequence ID" value="KAE9182131.1"/>
    <property type="molecule type" value="Genomic_DNA"/>
</dbReference>
<evidence type="ECO:0000313" key="6">
    <source>
        <dbReference type="EMBL" id="KAE9182131.1"/>
    </source>
</evidence>
<dbReference type="EMBL" id="QXGC01001994">
    <property type="protein sequence ID" value="KAE9192485.1"/>
    <property type="molecule type" value="Genomic_DNA"/>
</dbReference>
<dbReference type="AlphaFoldDB" id="A0A6A3E2F5"/>
<reference evidence="11 12" key="1">
    <citation type="submission" date="2018-08" db="EMBL/GenBank/DDBJ databases">
        <title>Genomic investigation of the strawberry pathogen Phytophthora fragariae indicates pathogenicity is determined by transcriptional variation in three key races.</title>
        <authorList>
            <person name="Adams T.M."/>
            <person name="Armitage A.D."/>
            <person name="Sobczyk M.K."/>
            <person name="Bates H.J."/>
            <person name="Dunwell J.M."/>
            <person name="Nellist C.F."/>
            <person name="Harrison R.J."/>
        </authorList>
    </citation>
    <scope>NUCLEOTIDE SEQUENCE [LARGE SCALE GENOMIC DNA]</scope>
    <source>
        <strain evidence="9 13">A4</strain>
        <strain evidence="8 14">BC-1</strain>
        <strain evidence="7 18">BC-23</strain>
        <strain evidence="6 12">NOV-27</strain>
        <strain evidence="5 15">NOV-5</strain>
        <strain evidence="3 16">NOV-71</strain>
        <strain evidence="10 19">NOV-77</strain>
        <strain evidence="1 11">NOV-9</strain>
        <strain evidence="4 20">ONT-3</strain>
        <strain evidence="2 17">SCRP245</strain>
    </source>
</reference>
<dbReference type="Proteomes" id="UP000476176">
    <property type="component" value="Unassembled WGS sequence"/>
</dbReference>
<evidence type="ECO:0000313" key="9">
    <source>
        <dbReference type="EMBL" id="KAE9285787.1"/>
    </source>
</evidence>